<evidence type="ECO:0000256" key="3">
    <source>
        <dbReference type="ARBA" id="ARBA00011350"/>
    </source>
</evidence>
<dbReference type="PANTHER" id="PTHR43229">
    <property type="entry name" value="NODULATION PROTEIN J"/>
    <property type="match status" value="1"/>
</dbReference>
<dbReference type="GO" id="GO:0043190">
    <property type="term" value="C:ATP-binding cassette (ABC) transporter complex"/>
    <property type="evidence" value="ECO:0007669"/>
    <property type="project" value="InterPro"/>
</dbReference>
<keyword evidence="4 12" id="KW-0813">Transport</keyword>
<dbReference type="PIRSF" id="PIRSF006648">
    <property type="entry name" value="DrrB"/>
    <property type="match status" value="1"/>
</dbReference>
<dbReference type="InterPro" id="IPR000412">
    <property type="entry name" value="ABC_2_transport"/>
</dbReference>
<feature type="transmembrane region" description="Helical" evidence="12">
    <location>
        <begin position="54"/>
        <end position="73"/>
    </location>
</feature>
<feature type="transmembrane region" description="Helical" evidence="12">
    <location>
        <begin position="193"/>
        <end position="212"/>
    </location>
</feature>
<dbReference type="GO" id="GO:0015772">
    <property type="term" value="P:oligosaccharide transport"/>
    <property type="evidence" value="ECO:0007669"/>
    <property type="project" value="InterPro"/>
</dbReference>
<comment type="subcellular location">
    <subcellularLocation>
        <location evidence="1 12">Cell inner membrane</location>
        <topology evidence="1 12">Multi-pass membrane protein</topology>
    </subcellularLocation>
</comment>
<keyword evidence="5" id="KW-0536">Nodulation</keyword>
<feature type="transmembrane region" description="Helical" evidence="12">
    <location>
        <begin position="163"/>
        <end position="187"/>
    </location>
</feature>
<name>A0A923M319_9BURK</name>
<feature type="transmembrane region" description="Helical" evidence="12">
    <location>
        <begin position="80"/>
        <end position="99"/>
    </location>
</feature>
<evidence type="ECO:0000256" key="4">
    <source>
        <dbReference type="ARBA" id="ARBA00022448"/>
    </source>
</evidence>
<evidence type="ECO:0000256" key="8">
    <source>
        <dbReference type="ARBA" id="ARBA00022692"/>
    </source>
</evidence>
<feature type="domain" description="ABC transmembrane type-2" evidence="13">
    <location>
        <begin position="44"/>
        <end position="274"/>
    </location>
</feature>
<proteinExistence type="inferred from homology"/>
<reference evidence="14" key="1">
    <citation type="submission" date="2020-08" db="EMBL/GenBank/DDBJ databases">
        <title>Ramlibacter sp. GTP1 16S ribosomal RNA gene genome sequencing and assembly.</title>
        <authorList>
            <person name="Kang M."/>
        </authorList>
    </citation>
    <scope>NUCLEOTIDE SEQUENCE</scope>
    <source>
        <strain evidence="14">GTP1</strain>
    </source>
</reference>
<evidence type="ECO:0000256" key="12">
    <source>
        <dbReference type="RuleBase" id="RU361157"/>
    </source>
</evidence>
<evidence type="ECO:0000256" key="11">
    <source>
        <dbReference type="ARBA" id="ARBA00025119"/>
    </source>
</evidence>
<sequence length="277" mass="30756">MKNEAWIAGQARNDTGHWRAPTLSMRWWPVFQRNLLVWRKLAVPSLVGNIAEPLIWLVAFGYGMGMLVGQVQVNGQAVPYILFLASGSICMSAMNAASFEALYSAFSRMHVQKTWDGIMNAPVSLDDVVTAEMLWAGFKALFSVTAILLVMLALGISASPKLLVAWPVLLAVGITFSCIALIFNALAKGYDFFTYYFTLFLTPMMFLSGVFFPREQLPAAVRAVADWLPLAAAVELVRPMFMDQWPAHPVRNLLVLLVYAVVAFWIALALTRKRFAA</sequence>
<keyword evidence="9 12" id="KW-1133">Transmembrane helix</keyword>
<organism evidence="14 15">
    <name type="scientific">Ramlibacter albus</name>
    <dbReference type="NCBI Taxonomy" id="2079448"/>
    <lineage>
        <taxon>Bacteria</taxon>
        <taxon>Pseudomonadati</taxon>
        <taxon>Pseudomonadota</taxon>
        <taxon>Betaproteobacteria</taxon>
        <taxon>Burkholderiales</taxon>
        <taxon>Comamonadaceae</taxon>
        <taxon>Ramlibacter</taxon>
    </lineage>
</organism>
<evidence type="ECO:0000313" key="14">
    <source>
        <dbReference type="EMBL" id="MBC5763242.1"/>
    </source>
</evidence>
<evidence type="ECO:0000313" key="15">
    <source>
        <dbReference type="Proteomes" id="UP000596827"/>
    </source>
</evidence>
<dbReference type="GO" id="GO:0140359">
    <property type="term" value="F:ABC-type transporter activity"/>
    <property type="evidence" value="ECO:0007669"/>
    <property type="project" value="InterPro"/>
</dbReference>
<evidence type="ECO:0000256" key="9">
    <source>
        <dbReference type="ARBA" id="ARBA00022989"/>
    </source>
</evidence>
<dbReference type="InterPro" id="IPR005981">
    <property type="entry name" value="ABC_transptNodJ"/>
</dbReference>
<gene>
    <name evidence="14" type="ORF">H8R02_02185</name>
</gene>
<dbReference type="InterPro" id="IPR013525">
    <property type="entry name" value="ABC2_TM"/>
</dbReference>
<feature type="transmembrane region" description="Helical" evidence="12">
    <location>
        <begin position="133"/>
        <end position="156"/>
    </location>
</feature>
<dbReference type="Pfam" id="PF01061">
    <property type="entry name" value="ABC2_membrane"/>
    <property type="match status" value="1"/>
</dbReference>
<protein>
    <recommendedName>
        <fullName evidence="12">Transport permease protein</fullName>
    </recommendedName>
</protein>
<dbReference type="NCBIfam" id="TIGR01291">
    <property type="entry name" value="nodJ"/>
    <property type="match status" value="1"/>
</dbReference>
<evidence type="ECO:0000259" key="13">
    <source>
        <dbReference type="PROSITE" id="PS51012"/>
    </source>
</evidence>
<evidence type="ECO:0000256" key="5">
    <source>
        <dbReference type="ARBA" id="ARBA00022458"/>
    </source>
</evidence>
<dbReference type="AlphaFoldDB" id="A0A923M319"/>
<evidence type="ECO:0000256" key="2">
    <source>
        <dbReference type="ARBA" id="ARBA00008394"/>
    </source>
</evidence>
<evidence type="ECO:0000256" key="7">
    <source>
        <dbReference type="ARBA" id="ARBA00022519"/>
    </source>
</evidence>
<dbReference type="PROSITE" id="PS51012">
    <property type="entry name" value="ABC_TM2"/>
    <property type="match status" value="1"/>
</dbReference>
<dbReference type="Proteomes" id="UP000596827">
    <property type="component" value="Unassembled WGS sequence"/>
</dbReference>
<comment type="subunit">
    <text evidence="3">The complex is composed of two ATP-binding proteins (NodI) and two transmembrane proteins (NodJ).</text>
</comment>
<dbReference type="EMBL" id="JACORU010000001">
    <property type="protein sequence ID" value="MBC5763242.1"/>
    <property type="molecule type" value="Genomic_DNA"/>
</dbReference>
<dbReference type="RefSeq" id="WP_187079699.1">
    <property type="nucleotide sequence ID" value="NZ_JACORU010000001.1"/>
</dbReference>
<dbReference type="PRINTS" id="PR00164">
    <property type="entry name" value="ABC2TRNSPORT"/>
</dbReference>
<comment type="function">
    <text evidence="11">Part of the ABC transporter complex NodIJ involved in the export of the nodulation factors (Nod factors), the bacterial signal molecules that induce symbiosis and subsequent nodulation induction. Nod factors are LCO (lipo-chitin oligosaccharide), a modified beta-1,4-linked N-acetylglucosamine oligosaccharide. This subunit encodes the transporter.</text>
</comment>
<keyword evidence="10 12" id="KW-0472">Membrane</keyword>
<evidence type="ECO:0000256" key="10">
    <source>
        <dbReference type="ARBA" id="ARBA00023136"/>
    </source>
</evidence>
<comment type="similarity">
    <text evidence="2">Belongs to the ABC-2 integral membrane protein family. Lipooligosaccharide exporter (TC 3.A.1.102) subfamily.</text>
</comment>
<keyword evidence="6 12" id="KW-1003">Cell membrane</keyword>
<comment type="caution">
    <text evidence="14">The sequence shown here is derived from an EMBL/GenBank/DDBJ whole genome shotgun (WGS) entry which is preliminary data.</text>
</comment>
<evidence type="ECO:0000256" key="1">
    <source>
        <dbReference type="ARBA" id="ARBA00004429"/>
    </source>
</evidence>
<keyword evidence="8 12" id="KW-0812">Transmembrane</keyword>
<keyword evidence="7" id="KW-0997">Cell inner membrane</keyword>
<dbReference type="InterPro" id="IPR051784">
    <property type="entry name" value="Nod_factor_ABC_transporter"/>
</dbReference>
<keyword evidence="15" id="KW-1185">Reference proteome</keyword>
<dbReference type="PANTHER" id="PTHR43229:SF2">
    <property type="entry name" value="NODULATION PROTEIN J"/>
    <property type="match status" value="1"/>
</dbReference>
<feature type="transmembrane region" description="Helical" evidence="12">
    <location>
        <begin position="253"/>
        <end position="271"/>
    </location>
</feature>
<dbReference type="InterPro" id="IPR047817">
    <property type="entry name" value="ABC2_TM_bact-type"/>
</dbReference>
<evidence type="ECO:0000256" key="6">
    <source>
        <dbReference type="ARBA" id="ARBA00022475"/>
    </source>
</evidence>
<accession>A0A923M319</accession>